<dbReference type="HAMAP" id="MF_00235">
    <property type="entry name" value="Adenylate_kinase_Adk"/>
    <property type="match status" value="1"/>
</dbReference>
<protein>
    <recommendedName>
        <fullName evidence="5 7">Adenylate kinase</fullName>
        <shortName evidence="5">AK</shortName>
        <ecNumber evidence="5 7">2.7.4.3</ecNumber>
    </recommendedName>
    <alternativeName>
        <fullName evidence="5">ATP-AMP transphosphorylase</fullName>
    </alternativeName>
    <alternativeName>
        <fullName evidence="5">ATP:AMP phosphotransferase</fullName>
    </alternativeName>
    <alternativeName>
        <fullName evidence="5">Adenylate monophosphate kinase</fullName>
    </alternativeName>
</protein>
<dbReference type="InterPro" id="IPR006259">
    <property type="entry name" value="Adenyl_kin_sub"/>
</dbReference>
<dbReference type="PANTHER" id="PTHR23359">
    <property type="entry name" value="NUCLEOTIDE KINASE"/>
    <property type="match status" value="1"/>
</dbReference>
<keyword evidence="3 5" id="KW-0547">Nucleotide-binding</keyword>
<evidence type="ECO:0000256" key="4">
    <source>
        <dbReference type="ARBA" id="ARBA00022777"/>
    </source>
</evidence>
<feature type="compositionally biased region" description="Basic residues" evidence="8">
    <location>
        <begin position="335"/>
        <end position="350"/>
    </location>
</feature>
<feature type="binding site" evidence="5">
    <location>
        <position position="127"/>
    </location>
    <ligand>
        <name>ATP</name>
        <dbReference type="ChEBI" id="CHEBI:30616"/>
    </ligand>
</feature>
<dbReference type="Pfam" id="PF05191">
    <property type="entry name" value="ADK_lid"/>
    <property type="match status" value="1"/>
</dbReference>
<dbReference type="GO" id="GO:0005524">
    <property type="term" value="F:ATP binding"/>
    <property type="evidence" value="ECO:0007669"/>
    <property type="project" value="UniProtKB-UniRule"/>
</dbReference>
<comment type="subcellular location">
    <subcellularLocation>
        <location evidence="5 7">Cytoplasm</location>
    </subcellularLocation>
</comment>
<dbReference type="Gene3D" id="3.40.50.300">
    <property type="entry name" value="P-loop containing nucleotide triphosphate hydrolases"/>
    <property type="match status" value="1"/>
</dbReference>
<dbReference type="GO" id="GO:0008270">
    <property type="term" value="F:zinc ion binding"/>
    <property type="evidence" value="ECO:0007669"/>
    <property type="project" value="UniProtKB-UniRule"/>
</dbReference>
<feature type="binding site" evidence="5">
    <location>
        <position position="31"/>
    </location>
    <ligand>
        <name>AMP</name>
        <dbReference type="ChEBI" id="CHEBI:456215"/>
    </ligand>
</feature>
<evidence type="ECO:0000256" key="5">
    <source>
        <dbReference type="HAMAP-Rule" id="MF_00235"/>
    </source>
</evidence>
<dbReference type="Proteomes" id="UP000070250">
    <property type="component" value="Chromosome"/>
</dbReference>
<feature type="binding site" evidence="5">
    <location>
        <position position="152"/>
    </location>
    <ligand>
        <name>Zn(2+)</name>
        <dbReference type="ChEBI" id="CHEBI:29105"/>
        <note>structural</note>
    </ligand>
</feature>
<feature type="binding site" evidence="5">
    <location>
        <begin position="10"/>
        <end position="15"/>
    </location>
    <ligand>
        <name>ATP</name>
        <dbReference type="ChEBI" id="CHEBI:30616"/>
    </ligand>
</feature>
<feature type="compositionally biased region" description="Low complexity" evidence="8">
    <location>
        <begin position="249"/>
        <end position="269"/>
    </location>
</feature>
<comment type="caution">
    <text evidence="5">Lacks conserved residue(s) required for the propagation of feature annotation.</text>
</comment>
<feature type="region of interest" description="NMP" evidence="5">
    <location>
        <begin position="30"/>
        <end position="59"/>
    </location>
</feature>
<comment type="subunit">
    <text evidence="5 7">Monomer.</text>
</comment>
<comment type="pathway">
    <text evidence="5">Purine metabolism; AMP biosynthesis via salvage pathway; AMP from ADP: step 1/1.</text>
</comment>
<evidence type="ECO:0000313" key="11">
    <source>
        <dbReference type="Proteomes" id="UP000070250"/>
    </source>
</evidence>
<dbReference type="PRINTS" id="PR00094">
    <property type="entry name" value="ADENYLTKNASE"/>
</dbReference>
<dbReference type="NCBIfam" id="TIGR01351">
    <property type="entry name" value="adk"/>
    <property type="match status" value="1"/>
</dbReference>
<dbReference type="FunFam" id="3.40.50.300:FF:000106">
    <property type="entry name" value="Adenylate kinase mitochondrial"/>
    <property type="match status" value="1"/>
</dbReference>
<feature type="binding site" evidence="5">
    <location>
        <position position="159"/>
    </location>
    <ligand>
        <name>AMP</name>
        <dbReference type="ChEBI" id="CHEBI:456215"/>
    </ligand>
</feature>
<feature type="binding site" evidence="5">
    <location>
        <begin position="85"/>
        <end position="88"/>
    </location>
    <ligand>
        <name>AMP</name>
        <dbReference type="ChEBI" id="CHEBI:456215"/>
    </ligand>
</feature>
<keyword evidence="4 5" id="KW-0418">Kinase</keyword>
<accession>A0A127F910</accession>
<evidence type="ECO:0000256" key="1">
    <source>
        <dbReference type="ARBA" id="ARBA00022679"/>
    </source>
</evidence>
<feature type="binding site" evidence="5">
    <location>
        <begin position="136"/>
        <end position="137"/>
    </location>
    <ligand>
        <name>ATP</name>
        <dbReference type="ChEBI" id="CHEBI:30616"/>
    </ligand>
</feature>
<keyword evidence="11" id="KW-1185">Reference proteome</keyword>
<dbReference type="InterPro" id="IPR027417">
    <property type="entry name" value="P-loop_NTPase"/>
</dbReference>
<evidence type="ECO:0000256" key="3">
    <source>
        <dbReference type="ARBA" id="ARBA00022741"/>
    </source>
</evidence>
<gene>
    <name evidence="5" type="primary">adk</name>
    <name evidence="10" type="ORF">ACG33_03030</name>
</gene>
<dbReference type="Pfam" id="PF00406">
    <property type="entry name" value="ADK"/>
    <property type="match status" value="1"/>
</dbReference>
<dbReference type="EC" id="2.7.4.3" evidence="5 7"/>
<dbReference type="KEGG" id="sdf:ACG33_03030"/>
<dbReference type="GO" id="GO:0004017">
    <property type="term" value="F:AMP kinase activity"/>
    <property type="evidence" value="ECO:0007669"/>
    <property type="project" value="UniProtKB-UniRule"/>
</dbReference>
<dbReference type="OrthoDB" id="9805030at2"/>
<dbReference type="SUPFAM" id="SSF52540">
    <property type="entry name" value="P-loop containing nucleoside triphosphate hydrolases"/>
    <property type="match status" value="1"/>
</dbReference>
<evidence type="ECO:0000256" key="7">
    <source>
        <dbReference type="RuleBase" id="RU003331"/>
    </source>
</evidence>
<feature type="binding site" evidence="5">
    <location>
        <begin position="57"/>
        <end position="59"/>
    </location>
    <ligand>
        <name>AMP</name>
        <dbReference type="ChEBI" id="CHEBI:456215"/>
    </ligand>
</feature>
<comment type="catalytic activity">
    <reaction evidence="5 7">
        <text>AMP + ATP = 2 ADP</text>
        <dbReference type="Rhea" id="RHEA:12973"/>
        <dbReference type="ChEBI" id="CHEBI:30616"/>
        <dbReference type="ChEBI" id="CHEBI:456215"/>
        <dbReference type="ChEBI" id="CHEBI:456216"/>
        <dbReference type="EC" id="2.7.4.3"/>
    </reaction>
</comment>
<feature type="binding site" evidence="5">
    <location>
        <position position="92"/>
    </location>
    <ligand>
        <name>AMP</name>
        <dbReference type="ChEBI" id="CHEBI:456215"/>
    </ligand>
</feature>
<evidence type="ECO:0000259" key="9">
    <source>
        <dbReference type="Pfam" id="PF05191"/>
    </source>
</evidence>
<comment type="function">
    <text evidence="5">Catalyzes the reversible transfer of the terminal phosphate group between ATP and AMP. Plays an important role in cellular energy homeostasis and in adenine nucleotide metabolism.</text>
</comment>
<keyword evidence="5" id="KW-0862">Zinc</keyword>
<feature type="region of interest" description="Disordered" evidence="8">
    <location>
        <begin position="221"/>
        <end position="280"/>
    </location>
</feature>
<feature type="compositionally biased region" description="Basic residues" evidence="8">
    <location>
        <begin position="223"/>
        <end position="242"/>
    </location>
</feature>
<dbReference type="PATRIC" id="fig|465721.4.peg.654"/>
<feature type="binding site" evidence="5">
    <location>
        <position position="170"/>
    </location>
    <ligand>
        <name>AMP</name>
        <dbReference type="ChEBI" id="CHEBI:456215"/>
    </ligand>
</feature>
<dbReference type="InterPro" id="IPR033690">
    <property type="entry name" value="Adenylat_kinase_CS"/>
</dbReference>
<dbReference type="AlphaFoldDB" id="A0A127F910"/>
<reference evidence="10 11" key="1">
    <citation type="submission" date="2015-06" db="EMBL/GenBank/DDBJ databases">
        <title>A Comprehensive Approach to Explore the Metabolic and Phylogenetic Diversity of Bacterial Steroid Degradation in the Environment: Testosterone as an Example.</title>
        <authorList>
            <person name="Yang F.-C."/>
            <person name="Chen Y.-L."/>
            <person name="Yu C.-P."/>
            <person name="Tang S.-L."/>
            <person name="Wang P.-H."/>
            <person name="Ismail W."/>
            <person name="Wang C.-H."/>
            <person name="Yang C.-Y."/>
            <person name="Chiang Y.-R."/>
        </authorList>
    </citation>
    <scope>NUCLEOTIDE SEQUENCE [LARGE SCALE GENOMIC DNA]</scope>
    <source>
        <strain evidence="10 11">DSM 18526</strain>
    </source>
</reference>
<evidence type="ECO:0000256" key="2">
    <source>
        <dbReference type="ARBA" id="ARBA00022727"/>
    </source>
</evidence>
<keyword evidence="2 5" id="KW-0545">Nucleotide biosynthesis</keyword>
<evidence type="ECO:0000256" key="8">
    <source>
        <dbReference type="SAM" id="MobiDB-lite"/>
    </source>
</evidence>
<feature type="region of interest" description="Disordered" evidence="8">
    <location>
        <begin position="327"/>
        <end position="395"/>
    </location>
</feature>
<dbReference type="UniPathway" id="UPA00588">
    <property type="reaction ID" value="UER00649"/>
</dbReference>
<dbReference type="NCBIfam" id="NF001380">
    <property type="entry name" value="PRK00279.1-2"/>
    <property type="match status" value="1"/>
</dbReference>
<feature type="binding site" evidence="5">
    <location>
        <position position="198"/>
    </location>
    <ligand>
        <name>ATP</name>
        <dbReference type="ChEBI" id="CHEBI:30616"/>
    </ligand>
</feature>
<dbReference type="PROSITE" id="PS00113">
    <property type="entry name" value="ADENYLATE_KINASE"/>
    <property type="match status" value="1"/>
</dbReference>
<keyword evidence="5" id="KW-0963">Cytoplasm</keyword>
<keyword evidence="5 7" id="KW-0067">ATP-binding</keyword>
<feature type="binding site" evidence="5">
    <location>
        <position position="130"/>
    </location>
    <ligand>
        <name>Zn(2+)</name>
        <dbReference type="ChEBI" id="CHEBI:29105"/>
        <note>structural</note>
    </ligand>
</feature>
<keyword evidence="5" id="KW-0479">Metal-binding</keyword>
<dbReference type="STRING" id="465721.ACG33_03030"/>
<proteinExistence type="inferred from homology"/>
<feature type="compositionally biased region" description="Low complexity" evidence="8">
    <location>
        <begin position="370"/>
        <end position="386"/>
    </location>
</feature>
<dbReference type="NCBIfam" id="NF001381">
    <property type="entry name" value="PRK00279.1-3"/>
    <property type="match status" value="1"/>
</dbReference>
<feature type="binding site" evidence="5">
    <location>
        <position position="149"/>
    </location>
    <ligand>
        <name>Zn(2+)</name>
        <dbReference type="ChEBI" id="CHEBI:29105"/>
        <note>structural</note>
    </ligand>
</feature>
<evidence type="ECO:0000313" key="10">
    <source>
        <dbReference type="EMBL" id="AMN46098.1"/>
    </source>
</evidence>
<dbReference type="NCBIfam" id="NF011100">
    <property type="entry name" value="PRK14527.1"/>
    <property type="match status" value="1"/>
</dbReference>
<feature type="binding site" evidence="5">
    <location>
        <position position="36"/>
    </location>
    <ligand>
        <name>AMP</name>
        <dbReference type="ChEBI" id="CHEBI:456215"/>
    </ligand>
</feature>
<dbReference type="EMBL" id="CP011971">
    <property type="protein sequence ID" value="AMN46098.1"/>
    <property type="molecule type" value="Genomic_DNA"/>
</dbReference>
<feature type="binding site" evidence="5">
    <location>
        <position position="133"/>
    </location>
    <ligand>
        <name>Zn(2+)</name>
        <dbReference type="ChEBI" id="CHEBI:29105"/>
        <note>structural</note>
    </ligand>
</feature>
<comment type="domain">
    <text evidence="5">Consists of three domains, a large central CORE domain and two small peripheral domains, NMPbind and LID, which undergo movements during catalysis. The LID domain closes over the site of phosphoryl transfer upon ATP binding. Assembling and dissambling the active center during each catalytic cycle provides an effective means to prevent ATP hydrolysis. Some bacteria have evolved a zinc-coordinating structure that stabilizes the LID domain.</text>
</comment>
<sequence length="395" mass="41871">MRIVLLGAPGSGKGTQAQRLQAKYGVPQVSSGDLLRDAVARGTALGLKAKAAMDSGQLVSDDIVLGLIRDRLGRPDAANGFILDGFPRNIDQAKALSKLLEDIGQPLEVVLLLDVRRQSLARRLTGRRSCPKCGAIYNIHSLPAGVMTCARDGTELYQRPDDKEEVIDKRLEVYERQTRPLVRHYTRLGLLRAVAGEGEQDEVFERMESAALTRPVSSAAVRVGRKSAKRTPRSAKPVRSRTIRPAGGAAKSKTAKSKASSPVVRPAKSSGKKAVAKARPAGTVIRKAKSAGKTALRKAGVKATKTAKVAKAAKAAASKTAKVAASARKPATVTARRKAGTTKKLSRKAARPTARTALGRKTAKQRTARAPRAAGSRGVRRGAAGKTAKKAARKK</sequence>
<comment type="similarity">
    <text evidence="5 6">Belongs to the adenylate kinase family.</text>
</comment>
<feature type="domain" description="Adenylate kinase active site lid" evidence="9">
    <location>
        <begin position="127"/>
        <end position="161"/>
    </location>
</feature>
<evidence type="ECO:0000256" key="6">
    <source>
        <dbReference type="RuleBase" id="RU003330"/>
    </source>
</evidence>
<dbReference type="GO" id="GO:0005737">
    <property type="term" value="C:cytoplasm"/>
    <property type="evidence" value="ECO:0007669"/>
    <property type="project" value="UniProtKB-SubCell"/>
</dbReference>
<dbReference type="GO" id="GO:0044209">
    <property type="term" value="P:AMP salvage"/>
    <property type="evidence" value="ECO:0007669"/>
    <property type="project" value="UniProtKB-UniRule"/>
</dbReference>
<dbReference type="CDD" id="cd01428">
    <property type="entry name" value="ADK"/>
    <property type="match status" value="1"/>
</dbReference>
<organism evidence="10 11">
    <name type="scientific">Steroidobacter denitrificans</name>
    <dbReference type="NCBI Taxonomy" id="465721"/>
    <lineage>
        <taxon>Bacteria</taxon>
        <taxon>Pseudomonadati</taxon>
        <taxon>Pseudomonadota</taxon>
        <taxon>Gammaproteobacteria</taxon>
        <taxon>Steroidobacterales</taxon>
        <taxon>Steroidobacteraceae</taxon>
        <taxon>Steroidobacter</taxon>
    </lineage>
</organism>
<keyword evidence="1 5" id="KW-0808">Transferase</keyword>
<dbReference type="InterPro" id="IPR000850">
    <property type="entry name" value="Adenylat/UMP-CMP_kin"/>
</dbReference>
<dbReference type="InterPro" id="IPR007862">
    <property type="entry name" value="Adenylate_kinase_lid-dom"/>
</dbReference>
<name>A0A127F910_STEDE</name>